<keyword evidence="3" id="KW-1185">Reference proteome</keyword>
<dbReference type="KEGG" id="hhs:HHS_00690"/>
<keyword evidence="1" id="KW-1133">Transmembrane helix</keyword>
<proteinExistence type="predicted"/>
<keyword evidence="1" id="KW-0472">Membrane</keyword>
<dbReference type="AlphaFoldDB" id="U3U716"/>
<feature type="transmembrane region" description="Helical" evidence="1">
    <location>
        <begin position="50"/>
        <end position="66"/>
    </location>
</feature>
<accession>U3U716</accession>
<sequence>MIQFDRLMLCKGIMIIVKLKTGRVVILAINNIFRETHFISIKDFVERKKISFTIMVIAIIMLLMLIN</sequence>
<organism evidence="2 3">
    <name type="scientific">Candidatus Pantoea carbekii</name>
    <dbReference type="NCBI Taxonomy" id="1235990"/>
    <lineage>
        <taxon>Bacteria</taxon>
        <taxon>Pseudomonadati</taxon>
        <taxon>Pseudomonadota</taxon>
        <taxon>Gammaproteobacteria</taxon>
        <taxon>Enterobacterales</taxon>
        <taxon>Erwiniaceae</taxon>
        <taxon>Pantoea</taxon>
    </lineage>
</organism>
<keyword evidence="1" id="KW-0812">Transmembrane</keyword>
<name>U3U716_9GAMM</name>
<dbReference type="Proteomes" id="UP000016900">
    <property type="component" value="Chromosome"/>
</dbReference>
<dbReference type="EMBL" id="AP012554">
    <property type="protein sequence ID" value="BAO00039.1"/>
    <property type="molecule type" value="Genomic_DNA"/>
</dbReference>
<reference evidence="2 3" key="1">
    <citation type="submission" date="2012-10" db="EMBL/GenBank/DDBJ databases">
        <title>Genome sequence of the symbiont of the pentatomidae stink bug Halyomorpha halys.</title>
        <authorList>
            <person name="Kobayashi H."/>
            <person name="Fujii-Muramatsu R."/>
            <person name="Takeishi K."/>
            <person name="Noda H."/>
        </authorList>
    </citation>
    <scope>NUCLEOTIDE SEQUENCE [LARGE SCALE GENOMIC DNA]</scope>
</reference>
<gene>
    <name evidence="2" type="ORF">HHS_00690</name>
</gene>
<evidence type="ECO:0000313" key="2">
    <source>
        <dbReference type="EMBL" id="BAO00039.1"/>
    </source>
</evidence>
<evidence type="ECO:0000313" key="3">
    <source>
        <dbReference type="Proteomes" id="UP000016900"/>
    </source>
</evidence>
<protein>
    <submittedName>
        <fullName evidence="2">Uncharacterized protein</fullName>
    </submittedName>
</protein>
<evidence type="ECO:0000256" key="1">
    <source>
        <dbReference type="SAM" id="Phobius"/>
    </source>
</evidence>